<keyword evidence="2" id="KW-1185">Reference proteome</keyword>
<sequence>NILHFYFSVHGHGQVVHRLAKASTLAPYFNKILAISPDAFTLAALNNGVHPFNESFLFISAPSSNIHCRTSALPPSTA</sequence>
<proteinExistence type="predicted"/>
<comment type="caution">
    <text evidence="1">The sequence shown here is derived from an EMBL/GenBank/DDBJ whole genome shotgun (WGS) entry which is preliminary data.</text>
</comment>
<dbReference type="AlphaFoldDB" id="A0A3M7TAZ4"/>
<accession>A0A3M7TAZ4</accession>
<evidence type="ECO:0000313" key="1">
    <source>
        <dbReference type="EMBL" id="RNA45169.1"/>
    </source>
</evidence>
<name>A0A3M7TAZ4_BRAPC</name>
<reference evidence="1 2" key="1">
    <citation type="journal article" date="2018" name="Sci. Rep.">
        <title>Genomic signatures of local adaptation to the degree of environmental predictability in rotifers.</title>
        <authorList>
            <person name="Franch-Gras L."/>
            <person name="Hahn C."/>
            <person name="Garcia-Roger E.M."/>
            <person name="Carmona M.J."/>
            <person name="Serra M."/>
            <person name="Gomez A."/>
        </authorList>
    </citation>
    <scope>NUCLEOTIDE SEQUENCE [LARGE SCALE GENOMIC DNA]</scope>
    <source>
        <strain evidence="1">HYR1</strain>
    </source>
</reference>
<feature type="non-terminal residue" evidence="1">
    <location>
        <position position="1"/>
    </location>
</feature>
<protein>
    <submittedName>
        <fullName evidence="1">Uncharacterized protein</fullName>
    </submittedName>
</protein>
<organism evidence="1 2">
    <name type="scientific">Brachionus plicatilis</name>
    <name type="common">Marine rotifer</name>
    <name type="synonym">Brachionus muelleri</name>
    <dbReference type="NCBI Taxonomy" id="10195"/>
    <lineage>
        <taxon>Eukaryota</taxon>
        <taxon>Metazoa</taxon>
        <taxon>Spiralia</taxon>
        <taxon>Gnathifera</taxon>
        <taxon>Rotifera</taxon>
        <taxon>Eurotatoria</taxon>
        <taxon>Monogononta</taxon>
        <taxon>Pseudotrocha</taxon>
        <taxon>Ploima</taxon>
        <taxon>Brachionidae</taxon>
        <taxon>Brachionus</taxon>
    </lineage>
</organism>
<evidence type="ECO:0000313" key="2">
    <source>
        <dbReference type="Proteomes" id="UP000276133"/>
    </source>
</evidence>
<dbReference type="EMBL" id="REGN01000011">
    <property type="protein sequence ID" value="RNA45169.1"/>
    <property type="molecule type" value="Genomic_DNA"/>
</dbReference>
<gene>
    <name evidence="1" type="ORF">BpHYR1_034894</name>
</gene>
<dbReference type="Proteomes" id="UP000276133">
    <property type="component" value="Unassembled WGS sequence"/>
</dbReference>